<evidence type="ECO:0000259" key="2">
    <source>
        <dbReference type="PROSITE" id="PS50222"/>
    </source>
</evidence>
<dbReference type="AlphaFoldDB" id="A0A3P7DP13"/>
<dbReference type="OrthoDB" id="120976at2759"/>
<evidence type="ECO:0000256" key="1">
    <source>
        <dbReference type="ARBA" id="ARBA00022837"/>
    </source>
</evidence>
<organism evidence="3 4">
    <name type="scientific">Schistocephalus solidus</name>
    <name type="common">Tapeworm</name>
    <dbReference type="NCBI Taxonomy" id="70667"/>
    <lineage>
        <taxon>Eukaryota</taxon>
        <taxon>Metazoa</taxon>
        <taxon>Spiralia</taxon>
        <taxon>Lophotrochozoa</taxon>
        <taxon>Platyhelminthes</taxon>
        <taxon>Cestoda</taxon>
        <taxon>Eucestoda</taxon>
        <taxon>Diphyllobothriidea</taxon>
        <taxon>Diphyllobothriidae</taxon>
        <taxon>Schistocephalus</taxon>
    </lineage>
</organism>
<dbReference type="GO" id="GO:0005509">
    <property type="term" value="F:calcium ion binding"/>
    <property type="evidence" value="ECO:0007669"/>
    <property type="project" value="InterPro"/>
</dbReference>
<evidence type="ECO:0000313" key="3">
    <source>
        <dbReference type="EMBL" id="VDM05469.1"/>
    </source>
</evidence>
<evidence type="ECO:0000313" key="4">
    <source>
        <dbReference type="Proteomes" id="UP000275846"/>
    </source>
</evidence>
<dbReference type="Gene3D" id="1.10.238.10">
    <property type="entry name" value="EF-hand"/>
    <property type="match status" value="1"/>
</dbReference>
<dbReference type="PROSITE" id="PS00018">
    <property type="entry name" value="EF_HAND_1"/>
    <property type="match status" value="2"/>
</dbReference>
<dbReference type="Pfam" id="PF13499">
    <property type="entry name" value="EF-hand_7"/>
    <property type="match status" value="1"/>
</dbReference>
<dbReference type="SMART" id="SM00054">
    <property type="entry name" value="EFh"/>
    <property type="match status" value="2"/>
</dbReference>
<sequence length="61" mass="6751">MMDSLDVDKSGKVSAEEVLTGLKGSGLDLESIKDFIASHDKDNDGLLNRDELRAYFKELGY</sequence>
<reference evidence="3 4" key="1">
    <citation type="submission" date="2018-11" db="EMBL/GenBank/DDBJ databases">
        <authorList>
            <consortium name="Pathogen Informatics"/>
        </authorList>
    </citation>
    <scope>NUCLEOTIDE SEQUENCE [LARGE SCALE GENOMIC DNA]</scope>
    <source>
        <strain evidence="3 4">NST_G2</strain>
    </source>
</reference>
<gene>
    <name evidence="3" type="ORF">SSLN_LOCUS19083</name>
</gene>
<dbReference type="InterPro" id="IPR002048">
    <property type="entry name" value="EF_hand_dom"/>
</dbReference>
<dbReference type="InterPro" id="IPR018247">
    <property type="entry name" value="EF_Hand_1_Ca_BS"/>
</dbReference>
<proteinExistence type="predicted"/>
<accession>A0A3P7DP13</accession>
<keyword evidence="1" id="KW-0106">Calcium</keyword>
<feature type="domain" description="EF-hand" evidence="2">
    <location>
        <begin position="1"/>
        <end position="28"/>
    </location>
</feature>
<protein>
    <recommendedName>
        <fullName evidence="2">EF-hand domain-containing protein</fullName>
    </recommendedName>
</protein>
<name>A0A3P7DP13_SCHSO</name>
<keyword evidence="4" id="KW-1185">Reference proteome</keyword>
<dbReference type="PROSITE" id="PS50222">
    <property type="entry name" value="EF_HAND_2"/>
    <property type="match status" value="2"/>
</dbReference>
<feature type="domain" description="EF-hand" evidence="2">
    <location>
        <begin position="30"/>
        <end position="61"/>
    </location>
</feature>
<dbReference type="EMBL" id="UYSU01046191">
    <property type="protein sequence ID" value="VDM05469.1"/>
    <property type="molecule type" value="Genomic_DNA"/>
</dbReference>
<dbReference type="InterPro" id="IPR011992">
    <property type="entry name" value="EF-hand-dom_pair"/>
</dbReference>
<dbReference type="SUPFAM" id="SSF47473">
    <property type="entry name" value="EF-hand"/>
    <property type="match status" value="1"/>
</dbReference>
<dbReference type="Proteomes" id="UP000275846">
    <property type="component" value="Unassembled WGS sequence"/>
</dbReference>